<organism evidence="2 3">
    <name type="scientific">Bacillus cereus</name>
    <dbReference type="NCBI Taxonomy" id="1396"/>
    <lineage>
        <taxon>Bacteria</taxon>
        <taxon>Bacillati</taxon>
        <taxon>Bacillota</taxon>
        <taxon>Bacilli</taxon>
        <taxon>Bacillales</taxon>
        <taxon>Bacillaceae</taxon>
        <taxon>Bacillus</taxon>
        <taxon>Bacillus cereus group</taxon>
    </lineage>
</organism>
<reference evidence="2 3" key="1">
    <citation type="submission" date="2017-09" db="EMBL/GenBank/DDBJ databases">
        <title>Large-scale bioinformatics analysis of Bacillus genomes uncovers conserved roles of natural products in bacterial physiology.</title>
        <authorList>
            <consortium name="Agbiome Team Llc"/>
            <person name="Bleich R.M."/>
            <person name="Grubbs K.J."/>
            <person name="Santa Maria K.C."/>
            <person name="Allen S.E."/>
            <person name="Farag S."/>
            <person name="Shank E.A."/>
            <person name="Bowers A."/>
        </authorList>
    </citation>
    <scope>NUCLEOTIDE SEQUENCE [LARGE SCALE GENOMIC DNA]</scope>
    <source>
        <strain evidence="2 3">AFS022681</strain>
    </source>
</reference>
<dbReference type="InterPro" id="IPR037883">
    <property type="entry name" value="Knr4/Smi1-like_sf"/>
</dbReference>
<evidence type="ECO:0000313" key="2">
    <source>
        <dbReference type="EMBL" id="PFE08506.1"/>
    </source>
</evidence>
<proteinExistence type="predicted"/>
<dbReference type="SUPFAM" id="SSF160631">
    <property type="entry name" value="SMI1/KNR4-like"/>
    <property type="match status" value="1"/>
</dbReference>
<dbReference type="Pfam" id="PF09346">
    <property type="entry name" value="SMI1_KNR4"/>
    <property type="match status" value="1"/>
</dbReference>
<dbReference type="InterPro" id="IPR018958">
    <property type="entry name" value="Knr4/Smi1-like_dom"/>
</dbReference>
<name>A0A2A8ZS89_BACCE</name>
<evidence type="ECO:0000313" key="3">
    <source>
        <dbReference type="Proteomes" id="UP000220032"/>
    </source>
</evidence>
<dbReference type="Gene3D" id="3.40.1580.10">
    <property type="entry name" value="SMI1/KNR4-like"/>
    <property type="match status" value="1"/>
</dbReference>
<gene>
    <name evidence="2" type="ORF">CN307_28390</name>
</gene>
<feature type="domain" description="Knr4/Smi1-like" evidence="1">
    <location>
        <begin position="49"/>
        <end position="166"/>
    </location>
</feature>
<evidence type="ECO:0000259" key="1">
    <source>
        <dbReference type="Pfam" id="PF09346"/>
    </source>
</evidence>
<dbReference type="Proteomes" id="UP000220032">
    <property type="component" value="Unassembled WGS sequence"/>
</dbReference>
<dbReference type="EMBL" id="NTRR01000064">
    <property type="protein sequence ID" value="PFE08506.1"/>
    <property type="molecule type" value="Genomic_DNA"/>
</dbReference>
<sequence>MVLCHTGRLYGVANLFHKHMDKPYKGGIQMHALPNCLEEVLEEDIYKRADKEQVNEVINRLGVEVSDTFREFYYRFAGPFWEEHVPYELLDIIEEENNIEYYTIIARKEHGFPNKYLVLTEMTANAALVLDSVTDQVYSVNFEDGDALLLSGKLKESWSTFYLFLKDYFKC</sequence>
<dbReference type="AlphaFoldDB" id="A0A2A8ZS89"/>
<comment type="caution">
    <text evidence="2">The sequence shown here is derived from an EMBL/GenBank/DDBJ whole genome shotgun (WGS) entry which is preliminary data.</text>
</comment>
<protein>
    <submittedName>
        <fullName evidence="2">SMI1/KNR4 family protein</fullName>
    </submittedName>
</protein>
<accession>A0A2A8ZS89</accession>